<dbReference type="EMBL" id="JAWMAJ010000058">
    <property type="protein sequence ID" value="MDV7218075.1"/>
    <property type="molecule type" value="Genomic_DNA"/>
</dbReference>
<name>A0ABU4FFM5_9ACTN</name>
<evidence type="ECO:0000313" key="1">
    <source>
        <dbReference type="EMBL" id="MDV7218075.1"/>
    </source>
</evidence>
<dbReference type="RefSeq" id="WP_266866220.1">
    <property type="nucleotide sequence ID" value="NZ_JAPEMW010000001.1"/>
</dbReference>
<protein>
    <submittedName>
        <fullName evidence="1">Uncharacterized protein</fullName>
    </submittedName>
</protein>
<dbReference type="Proteomes" id="UP001187346">
    <property type="component" value="Unassembled WGS sequence"/>
</dbReference>
<comment type="caution">
    <text evidence="1">The sequence shown here is derived from an EMBL/GenBank/DDBJ whole genome shotgun (WGS) entry which is preliminary data.</text>
</comment>
<sequence>MPLTVGSQLRSTSSTCEVVVVRAPGLEGTVCCGDAEMTSDAAGRPATGSPEGPAVVLGKRYEHQPSGLELLCVKPGPGPLTFNGVELVLKSAKPLPASD</sequence>
<gene>
    <name evidence="1" type="ORF">R5A26_19190</name>
</gene>
<proteinExistence type="predicted"/>
<keyword evidence="2" id="KW-1185">Reference proteome</keyword>
<evidence type="ECO:0000313" key="2">
    <source>
        <dbReference type="Proteomes" id="UP001187346"/>
    </source>
</evidence>
<accession>A0ABU4FFM5</accession>
<reference evidence="1 2" key="1">
    <citation type="submission" date="2023-10" db="EMBL/GenBank/DDBJ databases">
        <title>Characterization of rhizosphere-enriched actinobacteria from wheat plants lab-grown on chernevaya soil.</title>
        <authorList>
            <person name="Tikhonova E.N."/>
            <person name="Konopkin A."/>
            <person name="Kravchenko I.K."/>
        </authorList>
    </citation>
    <scope>NUCLEOTIDE SEQUENCE [LARGE SCALE GENOMIC DNA]</scope>
    <source>
        <strain evidence="1 2">RR29</strain>
    </source>
</reference>
<organism evidence="1 2">
    <name type="scientific">Streptomyces prunicolor</name>
    <dbReference type="NCBI Taxonomy" id="67348"/>
    <lineage>
        <taxon>Bacteria</taxon>
        <taxon>Bacillati</taxon>
        <taxon>Actinomycetota</taxon>
        <taxon>Actinomycetes</taxon>
        <taxon>Kitasatosporales</taxon>
        <taxon>Streptomycetaceae</taxon>
        <taxon>Streptomyces</taxon>
    </lineage>
</organism>